<dbReference type="SMART" id="SM00881">
    <property type="entry name" value="CoA_binding"/>
    <property type="match status" value="1"/>
</dbReference>
<evidence type="ECO:0000313" key="4">
    <source>
        <dbReference type="Proteomes" id="UP000254794"/>
    </source>
</evidence>
<dbReference type="Proteomes" id="UP000254794">
    <property type="component" value="Unassembled WGS sequence"/>
</dbReference>
<accession>A0A378JIF7</accession>
<dbReference type="InterPro" id="IPR003781">
    <property type="entry name" value="CoA-bd"/>
</dbReference>
<evidence type="ECO:0000256" key="1">
    <source>
        <dbReference type="SAM" id="Phobius"/>
    </source>
</evidence>
<dbReference type="SUPFAM" id="SSF51735">
    <property type="entry name" value="NAD(P)-binding Rossmann-fold domains"/>
    <property type="match status" value="1"/>
</dbReference>
<name>A0A378JIF7_9GAMM</name>
<reference evidence="3 4" key="1">
    <citation type="submission" date="2018-06" db="EMBL/GenBank/DDBJ databases">
        <authorList>
            <consortium name="Pathogen Informatics"/>
            <person name="Doyle S."/>
        </authorList>
    </citation>
    <scope>NUCLEOTIDE SEQUENCE [LARGE SCALE GENOMIC DNA]</scope>
    <source>
        <strain evidence="3 4">NCTC13316</strain>
    </source>
</reference>
<dbReference type="RefSeq" id="WP_115330754.1">
    <property type="nucleotide sequence ID" value="NZ_CAAAHP010000001.1"/>
</dbReference>
<feature type="transmembrane region" description="Helical" evidence="1">
    <location>
        <begin position="111"/>
        <end position="128"/>
    </location>
</feature>
<evidence type="ECO:0000313" key="3">
    <source>
        <dbReference type="EMBL" id="STX51096.1"/>
    </source>
</evidence>
<dbReference type="Pfam" id="PF13380">
    <property type="entry name" value="CoA_binding_2"/>
    <property type="match status" value="1"/>
</dbReference>
<dbReference type="Gene3D" id="3.40.50.720">
    <property type="entry name" value="NAD(P)-binding Rossmann-like Domain"/>
    <property type="match status" value="1"/>
</dbReference>
<protein>
    <submittedName>
        <fullName evidence="3">CoA-binding protein</fullName>
    </submittedName>
</protein>
<dbReference type="AlphaFoldDB" id="A0A378JIF7"/>
<dbReference type="PANTHER" id="PTHR33303">
    <property type="entry name" value="CYTOPLASMIC PROTEIN-RELATED"/>
    <property type="match status" value="1"/>
</dbReference>
<keyword evidence="1" id="KW-1133">Transmembrane helix</keyword>
<keyword evidence="1" id="KW-0472">Membrane</keyword>
<organism evidence="3 4">
    <name type="scientific">Legionella busanensis</name>
    <dbReference type="NCBI Taxonomy" id="190655"/>
    <lineage>
        <taxon>Bacteria</taxon>
        <taxon>Pseudomonadati</taxon>
        <taxon>Pseudomonadota</taxon>
        <taxon>Gammaproteobacteria</taxon>
        <taxon>Legionellales</taxon>
        <taxon>Legionellaceae</taxon>
        <taxon>Legionella</taxon>
    </lineage>
</organism>
<gene>
    <name evidence="3" type="primary">yccU</name>
    <name evidence="3" type="ORF">NCTC13316_01187</name>
</gene>
<dbReference type="PANTHER" id="PTHR33303:SF2">
    <property type="entry name" value="COA-BINDING DOMAIN-CONTAINING PROTEIN"/>
    <property type="match status" value="1"/>
</dbReference>
<dbReference type="EMBL" id="UGOD01000001">
    <property type="protein sequence ID" value="STX51096.1"/>
    <property type="molecule type" value="Genomic_DNA"/>
</dbReference>
<feature type="domain" description="CoA-binding" evidence="2">
    <location>
        <begin position="7"/>
        <end position="99"/>
    </location>
</feature>
<sequence>MNNIDLFLQSKAYGVVGASSNRAKYGNKVLRCYMQHNMQVYPINPRESTIEGLSSIQSVADLPGDVESISIITPPSVTDKIVEEALEVGIKNIWMQPGAESNYSIDRCEKAGINIIAGGACILVVLGFDDY</sequence>
<dbReference type="InterPro" id="IPR036291">
    <property type="entry name" value="NAD(P)-bd_dom_sf"/>
</dbReference>
<dbReference type="OrthoDB" id="9804695at2"/>
<proteinExistence type="predicted"/>
<keyword evidence="4" id="KW-1185">Reference proteome</keyword>
<keyword evidence="1" id="KW-0812">Transmembrane</keyword>
<evidence type="ECO:0000259" key="2">
    <source>
        <dbReference type="SMART" id="SM00881"/>
    </source>
</evidence>